<dbReference type="Proteomes" id="UP000294567">
    <property type="component" value="Unassembled WGS sequence"/>
</dbReference>
<dbReference type="PANTHER" id="PTHR45569:SF1">
    <property type="entry name" value="SENSOR PROTEIN KDPD"/>
    <property type="match status" value="1"/>
</dbReference>
<dbReference type="Gene3D" id="3.40.50.620">
    <property type="entry name" value="HUPs"/>
    <property type="match status" value="1"/>
</dbReference>
<comment type="caution">
    <text evidence="2">The sequence shown here is derived from an EMBL/GenBank/DDBJ whole genome shotgun (WGS) entry which is preliminary data.</text>
</comment>
<dbReference type="InterPro" id="IPR006016">
    <property type="entry name" value="UspA"/>
</dbReference>
<dbReference type="AlphaFoldDB" id="A0A4R3KZY3"/>
<dbReference type="GO" id="GO:0000155">
    <property type="term" value="F:phosphorelay sensor kinase activity"/>
    <property type="evidence" value="ECO:0007669"/>
    <property type="project" value="TreeGrafter"/>
</dbReference>
<evidence type="ECO:0000313" key="2">
    <source>
        <dbReference type="EMBL" id="TCS91165.1"/>
    </source>
</evidence>
<dbReference type="PANTHER" id="PTHR45569">
    <property type="entry name" value="SENSOR PROTEIN KDPD"/>
    <property type="match status" value="1"/>
</dbReference>
<dbReference type="InterPro" id="IPR014729">
    <property type="entry name" value="Rossmann-like_a/b/a_fold"/>
</dbReference>
<dbReference type="InterPro" id="IPR052023">
    <property type="entry name" value="Histidine_kinase_KdpD"/>
</dbReference>
<dbReference type="GO" id="GO:0005886">
    <property type="term" value="C:plasma membrane"/>
    <property type="evidence" value="ECO:0007669"/>
    <property type="project" value="TreeGrafter"/>
</dbReference>
<reference evidence="2 3" key="1">
    <citation type="submission" date="2019-03" db="EMBL/GenBank/DDBJ databases">
        <title>Genomic Encyclopedia of Type Strains, Phase IV (KMG-IV): sequencing the most valuable type-strain genomes for metagenomic binning, comparative biology and taxonomic classification.</title>
        <authorList>
            <person name="Goeker M."/>
        </authorList>
    </citation>
    <scope>NUCLEOTIDE SEQUENCE [LARGE SCALE GENOMIC DNA]</scope>
    <source>
        <strain evidence="2 3">DSM 26752</strain>
    </source>
</reference>
<dbReference type="RefSeq" id="WP_132025800.1">
    <property type="nucleotide sequence ID" value="NZ_CP068564.1"/>
</dbReference>
<feature type="domain" description="UspA" evidence="1">
    <location>
        <begin position="5"/>
        <end position="101"/>
    </location>
</feature>
<dbReference type="Pfam" id="PF00582">
    <property type="entry name" value="Usp"/>
    <property type="match status" value="1"/>
</dbReference>
<accession>A0A4R3KZY3</accession>
<gene>
    <name evidence="2" type="ORF">EDD65_10294</name>
</gene>
<organism evidence="2 3">
    <name type="scientific">Keratinibaculum paraultunense</name>
    <dbReference type="NCBI Taxonomy" id="1278232"/>
    <lineage>
        <taxon>Bacteria</taxon>
        <taxon>Bacillati</taxon>
        <taxon>Bacillota</taxon>
        <taxon>Tissierellia</taxon>
        <taxon>Tissierellales</taxon>
        <taxon>Tepidimicrobiaceae</taxon>
        <taxon>Keratinibaculum</taxon>
    </lineage>
</organism>
<name>A0A4R3KZY3_9FIRM</name>
<proteinExistence type="predicted"/>
<keyword evidence="3" id="KW-1185">Reference proteome</keyword>
<dbReference type="EMBL" id="SMAE01000002">
    <property type="protein sequence ID" value="TCS91165.1"/>
    <property type="molecule type" value="Genomic_DNA"/>
</dbReference>
<dbReference type="SUPFAM" id="SSF52402">
    <property type="entry name" value="Adenine nucleotide alpha hydrolases-like"/>
    <property type="match status" value="1"/>
</dbReference>
<protein>
    <submittedName>
        <fullName evidence="2">Universal stress protein family protein</fullName>
    </submittedName>
</protein>
<dbReference type="OrthoDB" id="1707003at2"/>
<evidence type="ECO:0000313" key="3">
    <source>
        <dbReference type="Proteomes" id="UP000294567"/>
    </source>
</evidence>
<sequence length="126" mass="14229">MNKTNIMVCVTQQKTCERLILNGYKLAEATKGKLYVIHVVNEKDKFLNNVDDGEALEYLFRVSKKAGADLTVLRSKDVIQAIINFAKDNNITHMILGTTPKENNSKESNFALKLQESLPNVEFIII</sequence>
<evidence type="ECO:0000259" key="1">
    <source>
        <dbReference type="Pfam" id="PF00582"/>
    </source>
</evidence>